<organism evidence="3 4">
    <name type="scientific">Nitratifractor salsuginis (strain DSM 16511 / JCM 12458 / E9I37-1)</name>
    <dbReference type="NCBI Taxonomy" id="749222"/>
    <lineage>
        <taxon>Bacteria</taxon>
        <taxon>Pseudomonadati</taxon>
        <taxon>Campylobacterota</taxon>
        <taxon>Epsilonproteobacteria</taxon>
        <taxon>Campylobacterales</taxon>
        <taxon>Sulfurovaceae</taxon>
        <taxon>Nitratifractor</taxon>
    </lineage>
</organism>
<dbReference type="PANTHER" id="PTHR21666">
    <property type="entry name" value="PEPTIDASE-RELATED"/>
    <property type="match status" value="1"/>
</dbReference>
<dbReference type="Gene3D" id="2.70.70.10">
    <property type="entry name" value="Glucose Permease (Domain IIA)"/>
    <property type="match status" value="1"/>
</dbReference>
<dbReference type="InterPro" id="IPR050570">
    <property type="entry name" value="Cell_wall_metabolism_enzyme"/>
</dbReference>
<feature type="domain" description="M23ase beta-sheet core" evidence="2">
    <location>
        <begin position="344"/>
        <end position="435"/>
    </location>
</feature>
<dbReference type="HOGENOM" id="CLU_048239_0_0_7"/>
<dbReference type="RefSeq" id="WP_013554831.1">
    <property type="nucleotide sequence ID" value="NC_014935.1"/>
</dbReference>
<dbReference type="Pfam" id="PF01551">
    <property type="entry name" value="Peptidase_M23"/>
    <property type="match status" value="1"/>
</dbReference>
<gene>
    <name evidence="3" type="ordered locus">Nitsa_1902</name>
</gene>
<keyword evidence="4" id="KW-1185">Reference proteome</keyword>
<dbReference type="AlphaFoldDB" id="E6X277"/>
<dbReference type="CDD" id="cd12797">
    <property type="entry name" value="M23_peptidase"/>
    <property type="match status" value="1"/>
</dbReference>
<dbReference type="PANTHER" id="PTHR21666:SF289">
    <property type="entry name" value="L-ALA--D-GLU ENDOPEPTIDASE"/>
    <property type="match status" value="1"/>
</dbReference>
<dbReference type="InterPro" id="IPR016047">
    <property type="entry name" value="M23ase_b-sheet_dom"/>
</dbReference>
<dbReference type="eggNOG" id="COG0739">
    <property type="taxonomic scope" value="Bacteria"/>
</dbReference>
<reference evidence="4" key="2">
    <citation type="submission" date="2011-01" db="EMBL/GenBank/DDBJ databases">
        <title>The complete genome of Nitratifractor salsuginis DSM 16511.</title>
        <authorList>
            <consortium name="US DOE Joint Genome Institute (JGI-PGF)"/>
            <person name="Lucas S."/>
            <person name="Copeland A."/>
            <person name="Lapidus A."/>
            <person name="Bruce D."/>
            <person name="Goodwin L."/>
            <person name="Pitluck S."/>
            <person name="Kyrpides N."/>
            <person name="Mavromatis K."/>
            <person name="Ivanova N."/>
            <person name="Mikhailova N."/>
            <person name="Zeytun A."/>
            <person name="Detter J.C."/>
            <person name="Tapia R."/>
            <person name="Han C."/>
            <person name="Land M."/>
            <person name="Hauser L."/>
            <person name="Markowitz V."/>
            <person name="Cheng J.-F."/>
            <person name="Hugenholtz P."/>
            <person name="Woyke T."/>
            <person name="Wu D."/>
            <person name="Tindall B."/>
            <person name="Schuetze A."/>
            <person name="Brambilla E."/>
            <person name="Klenk H.-P."/>
            <person name="Eisen J.A."/>
        </authorList>
    </citation>
    <scope>NUCLEOTIDE SEQUENCE [LARGE SCALE GENOMIC DNA]</scope>
    <source>
        <strain evidence="4">DSM 16511 / JCM 12458 / E9I37-1</strain>
    </source>
</reference>
<keyword evidence="1" id="KW-0732">Signal</keyword>
<evidence type="ECO:0000259" key="2">
    <source>
        <dbReference type="Pfam" id="PF01551"/>
    </source>
</evidence>
<evidence type="ECO:0000256" key="1">
    <source>
        <dbReference type="ARBA" id="ARBA00022729"/>
    </source>
</evidence>
<dbReference type="STRING" id="749222.Nitsa_1902"/>
<protein>
    <submittedName>
        <fullName evidence="3">Peptidase M23</fullName>
    </submittedName>
</protein>
<proteinExistence type="predicted"/>
<evidence type="ECO:0000313" key="4">
    <source>
        <dbReference type="Proteomes" id="UP000008633"/>
    </source>
</evidence>
<dbReference type="Proteomes" id="UP000008633">
    <property type="component" value="Chromosome"/>
</dbReference>
<sequence>MRRNYVYGRRRKKSRAWLWILLLLLIAGGAAYIYLSPKFERIPPEISLKPRFFWAPGQTIRVPIRDNQGLGSYEAILSDGSRSLTVASGQFDRPLRQETLQITLPKSTGLDLSKGHWALKIEVNDRSLWNLGRGNRAVATARVVVDTQPPRVGVVAHSPSVVRGGSGLVVFRATDAHLKRVYVQVGKKEFQVLPYRAKGYWATLLAWPFRDEIFAPTIVAVDQAGNRTEQPIGFERIDRSYRVSWIKLSDRFLQGKIAEIARLDPEIAALSDPLKRFKAVNEDLRQKNEALIHHYTSKPTAVDFSRWRLRAFYPLKSAKRVADFGDERHYYYRDRNREVSRSWHLGYDLASTRHAPIISSNPATVVFAGFNGIYGNMPILDHGFGLYTLYGHCSSVLVSEGEHVRAGQVIARTGKTGLALGDHLHFGILVQGVEVWPMDWMKQNWIKSHIDGVFREADRIIGKK</sequence>
<dbReference type="GO" id="GO:0004222">
    <property type="term" value="F:metalloendopeptidase activity"/>
    <property type="evidence" value="ECO:0007669"/>
    <property type="project" value="TreeGrafter"/>
</dbReference>
<dbReference type="OrthoDB" id="9765786at2"/>
<evidence type="ECO:0000313" key="3">
    <source>
        <dbReference type="EMBL" id="ADV47146.1"/>
    </source>
</evidence>
<dbReference type="InterPro" id="IPR011055">
    <property type="entry name" value="Dup_hybrid_motif"/>
</dbReference>
<dbReference type="SUPFAM" id="SSF51261">
    <property type="entry name" value="Duplicated hybrid motif"/>
    <property type="match status" value="1"/>
</dbReference>
<dbReference type="EMBL" id="CP002452">
    <property type="protein sequence ID" value="ADV47146.1"/>
    <property type="molecule type" value="Genomic_DNA"/>
</dbReference>
<accession>E6X277</accession>
<reference evidence="3 4" key="1">
    <citation type="journal article" date="2011" name="Stand. Genomic Sci.">
        <title>Complete genome sequence of Nitratifractor salsuginis type strain (E9I37-1).</title>
        <authorList>
            <person name="Anderson I."/>
            <person name="Sikorski J."/>
            <person name="Zeytun A."/>
            <person name="Nolan M."/>
            <person name="Lapidus A."/>
            <person name="Lucas S."/>
            <person name="Hammon N."/>
            <person name="Deshpande S."/>
            <person name="Cheng J.F."/>
            <person name="Tapia R."/>
            <person name="Han C."/>
            <person name="Goodwin L."/>
            <person name="Pitluck S."/>
            <person name="Liolios K."/>
            <person name="Pagani I."/>
            <person name="Ivanova N."/>
            <person name="Huntemann M."/>
            <person name="Mavromatis K."/>
            <person name="Ovchinikova G."/>
            <person name="Pati A."/>
            <person name="Chen A."/>
            <person name="Palaniappan K."/>
            <person name="Land M."/>
            <person name="Hauser L."/>
            <person name="Brambilla E.M."/>
            <person name="Ngatchou-Djao O.D."/>
            <person name="Rohde M."/>
            <person name="Tindall B.J."/>
            <person name="Goker M."/>
            <person name="Detter J.C."/>
            <person name="Woyke T."/>
            <person name="Bristow J."/>
            <person name="Eisen J.A."/>
            <person name="Markowitz V."/>
            <person name="Hugenholtz P."/>
            <person name="Klenk H.P."/>
            <person name="Kyrpides N.C."/>
        </authorList>
    </citation>
    <scope>NUCLEOTIDE SEQUENCE [LARGE SCALE GENOMIC DNA]</scope>
    <source>
        <strain evidence="4">DSM 16511 / JCM 12458 / E9I37-1</strain>
    </source>
</reference>
<dbReference type="KEGG" id="nsa:Nitsa_1902"/>
<name>E6X277_NITSE</name>